<dbReference type="RefSeq" id="WP_247956710.1">
    <property type="nucleotide sequence ID" value="NZ_CP078077.1"/>
</dbReference>
<name>A0ABY4IN73_9MICO</name>
<dbReference type="PANTHER" id="PTHR42736:SF1">
    <property type="entry name" value="PROTEIN-GLUTAMINE GAMMA-GLUTAMYLTRANSFERASE"/>
    <property type="match status" value="1"/>
</dbReference>
<dbReference type="EMBL" id="CP078077">
    <property type="protein sequence ID" value="UPL13386.1"/>
    <property type="molecule type" value="Genomic_DNA"/>
</dbReference>
<evidence type="ECO:0000259" key="3">
    <source>
        <dbReference type="SMART" id="SM00460"/>
    </source>
</evidence>
<keyword evidence="5" id="KW-1185">Reference proteome</keyword>
<dbReference type="Pfam" id="PF01841">
    <property type="entry name" value="Transglut_core"/>
    <property type="match status" value="1"/>
</dbReference>
<sequence length="760" mass="80141">MFRAEQATGSASRRSRSRSRSRSKVAWHRDEETPTAILAPSVLAAVGGLVAMWPFTSVIEAGAWSFAVVAAVTLLPLTGLVMRVLLRYRRAWLRDVGTLLVQLLVAMALVTQVTAGDSAFFGIIPSPATLSTFGALTGAAWQEVAVGSAPLAASRGLAATMALGFAIVAVLLDQLAAARAAILPILLVGLVGSVPMIVTLGDANVVWFVLFALFVLAQLRYATRADPQTPRRTSASVAVGIGAAAIAVTLAIAPGLPLAAGLTGTGTGITVDASLRLGDDLRQPNPVEVLTVATAGGAAPYLRLTTLSDFDGEVWQPDRGGLQSQADGFGDPEWGADVEVTETTTSIRILRMSSSWLPVPYPATDIQGVPRAWRVMPDNRTLVSRNADAVGADYTVSSVRVTPTLEQIRAVSAAESTAETDDVEIPDIVGELAREVTADEGTDYDRLLALQDWFRSDFTYSLDTPVEEDFDGTGAEAVARFLDVRSGYCVHFAGAFALMAESLGMETRIVVGYLPGSLTGEKRGDESIYSVTSDRLHSWPEVLFPGIGWVPFEPTASLGVPTEFRTAVTGSPGSGTTPSGTPETTAPQAEQTTAPEVDRQDAGDNSSSSGELRTVDPTPVMFVILGAVVVLLLPALIRTLVRARRRDRARDGDAGAAWTEVRSTLVDLGIPPSDADSPRMRAAALIRERGVDATAIGRLADAVERATYARSGADAVDLASDLGTVLRDLRRSVDAPARTRALLVPRSLFVARGVDTLAAT</sequence>
<keyword evidence="2" id="KW-0472">Membrane</keyword>
<keyword evidence="2" id="KW-1133">Transmembrane helix</keyword>
<protein>
    <submittedName>
        <fullName evidence="4">DUF3488 and transglutaminase-like domain-containing protein</fullName>
    </submittedName>
</protein>
<dbReference type="Proteomes" id="UP000831963">
    <property type="component" value="Chromosome"/>
</dbReference>
<evidence type="ECO:0000313" key="4">
    <source>
        <dbReference type="EMBL" id="UPL13386.1"/>
    </source>
</evidence>
<dbReference type="Pfam" id="PF11992">
    <property type="entry name" value="TgpA_N"/>
    <property type="match status" value="1"/>
</dbReference>
<feature type="transmembrane region" description="Helical" evidence="2">
    <location>
        <begin position="620"/>
        <end position="641"/>
    </location>
</feature>
<feature type="transmembrane region" description="Helical" evidence="2">
    <location>
        <begin position="180"/>
        <end position="199"/>
    </location>
</feature>
<dbReference type="SMART" id="SM00460">
    <property type="entry name" value="TGc"/>
    <property type="match status" value="1"/>
</dbReference>
<feature type="transmembrane region" description="Helical" evidence="2">
    <location>
        <begin position="61"/>
        <end position="86"/>
    </location>
</feature>
<feature type="compositionally biased region" description="Low complexity" evidence="1">
    <location>
        <begin position="569"/>
        <end position="595"/>
    </location>
</feature>
<dbReference type="InterPro" id="IPR002931">
    <property type="entry name" value="Transglutaminase-like"/>
</dbReference>
<evidence type="ECO:0000313" key="5">
    <source>
        <dbReference type="Proteomes" id="UP000831963"/>
    </source>
</evidence>
<feature type="compositionally biased region" description="Basic residues" evidence="1">
    <location>
        <begin position="13"/>
        <end position="26"/>
    </location>
</feature>
<feature type="transmembrane region" description="Helical" evidence="2">
    <location>
        <begin position="98"/>
        <end position="124"/>
    </location>
</feature>
<dbReference type="InterPro" id="IPR052901">
    <property type="entry name" value="Bact_TGase-like"/>
</dbReference>
<feature type="domain" description="Transglutaminase-like" evidence="3">
    <location>
        <begin position="481"/>
        <end position="556"/>
    </location>
</feature>
<feature type="transmembrane region" description="Helical" evidence="2">
    <location>
        <begin position="156"/>
        <end position="173"/>
    </location>
</feature>
<proteinExistence type="predicted"/>
<gene>
    <name evidence="4" type="ORF">KV396_02385</name>
</gene>
<organism evidence="4 5">
    <name type="scientific">Microbacterium galbinum</name>
    <dbReference type="NCBI Taxonomy" id="2851646"/>
    <lineage>
        <taxon>Bacteria</taxon>
        <taxon>Bacillati</taxon>
        <taxon>Actinomycetota</taxon>
        <taxon>Actinomycetes</taxon>
        <taxon>Micrococcales</taxon>
        <taxon>Microbacteriaceae</taxon>
        <taxon>Microbacterium</taxon>
    </lineage>
</organism>
<accession>A0ABY4IN73</accession>
<feature type="region of interest" description="Disordered" evidence="1">
    <location>
        <begin position="565"/>
        <end position="613"/>
    </location>
</feature>
<dbReference type="InterPro" id="IPR038765">
    <property type="entry name" value="Papain-like_cys_pep_sf"/>
</dbReference>
<evidence type="ECO:0000256" key="2">
    <source>
        <dbReference type="SAM" id="Phobius"/>
    </source>
</evidence>
<dbReference type="SUPFAM" id="SSF54001">
    <property type="entry name" value="Cysteine proteinases"/>
    <property type="match status" value="1"/>
</dbReference>
<feature type="transmembrane region" description="Helical" evidence="2">
    <location>
        <begin position="36"/>
        <end position="55"/>
    </location>
</feature>
<dbReference type="InterPro" id="IPR021878">
    <property type="entry name" value="TgpA_N"/>
</dbReference>
<feature type="region of interest" description="Disordered" evidence="1">
    <location>
        <begin position="1"/>
        <end position="28"/>
    </location>
</feature>
<feature type="transmembrane region" description="Helical" evidence="2">
    <location>
        <begin position="205"/>
        <end position="223"/>
    </location>
</feature>
<reference evidence="4 5" key="1">
    <citation type="submission" date="2021-06" db="EMBL/GenBank/DDBJ databases">
        <title>Genome-based taxonomic framework of Microbacterium strains isolated from marine environment, the description of four new species and reclassification of four preexisting species.</title>
        <authorList>
            <person name="Lee S.D."/>
            <person name="Kim S.-M."/>
            <person name="Byeon Y.-S."/>
            <person name="Yang H.L."/>
            <person name="Kim I.S."/>
        </authorList>
    </citation>
    <scope>NUCLEOTIDE SEQUENCE [LARGE SCALE GENOMIC DNA]</scope>
    <source>
        <strain evidence="4 5">SSW1-36</strain>
    </source>
</reference>
<evidence type="ECO:0000256" key="1">
    <source>
        <dbReference type="SAM" id="MobiDB-lite"/>
    </source>
</evidence>
<dbReference type="PANTHER" id="PTHR42736">
    <property type="entry name" value="PROTEIN-GLUTAMINE GAMMA-GLUTAMYLTRANSFERASE"/>
    <property type="match status" value="1"/>
</dbReference>
<dbReference type="Gene3D" id="3.10.620.30">
    <property type="match status" value="1"/>
</dbReference>
<feature type="transmembrane region" description="Helical" evidence="2">
    <location>
        <begin position="235"/>
        <end position="256"/>
    </location>
</feature>
<keyword evidence="2" id="KW-0812">Transmembrane</keyword>